<organism evidence="2 3">
    <name type="scientific">Sediminimonas qiaohouensis</name>
    <dbReference type="NCBI Taxonomy" id="552061"/>
    <lineage>
        <taxon>Bacteria</taxon>
        <taxon>Pseudomonadati</taxon>
        <taxon>Pseudomonadota</taxon>
        <taxon>Alphaproteobacteria</taxon>
        <taxon>Rhodobacterales</taxon>
        <taxon>Roseobacteraceae</taxon>
        <taxon>Sediminimonas</taxon>
    </lineage>
</organism>
<dbReference type="SUPFAM" id="SSF48317">
    <property type="entry name" value="Acid phosphatase/Vanadium-dependent haloperoxidase"/>
    <property type="match status" value="1"/>
</dbReference>
<evidence type="ECO:0000313" key="3">
    <source>
        <dbReference type="Proteomes" id="UP000483078"/>
    </source>
</evidence>
<accession>A0A7C9HNJ3</accession>
<dbReference type="RefSeq" id="WP_273251104.1">
    <property type="nucleotide sequence ID" value="NZ_VENJ01000031.1"/>
</dbReference>
<protein>
    <submittedName>
        <fullName evidence="2">Phosphatase PAP2 family protein</fullName>
    </submittedName>
</protein>
<name>A0A7C9HNJ3_9RHOB</name>
<proteinExistence type="predicted"/>
<sequence length="185" mass="19922">MKRIAGLVTLRHKVIAVVLVLAGVLALTEREVERYGDNLQIALPLLALSCEAVNGRGLEYLGRYAIMFTGLHGTKYAMGETELNTRPRGGYKGFPSGHTATASFGAATLVQRCVTGSPAVQAGVIVAAALTGTSRVDAGAHTTLQVVAGAIWGLLCSMAFHDTRRPRRWLGHIAAFWRRLRGQRR</sequence>
<dbReference type="Gene3D" id="1.20.144.10">
    <property type="entry name" value="Phosphatidic acid phosphatase type 2/haloperoxidase"/>
    <property type="match status" value="1"/>
</dbReference>
<comment type="caution">
    <text evidence="2">The sequence shown here is derived from an EMBL/GenBank/DDBJ whole genome shotgun (WGS) entry which is preliminary data.</text>
</comment>
<dbReference type="InterPro" id="IPR000326">
    <property type="entry name" value="PAP2/HPO"/>
</dbReference>
<feature type="domain" description="Phosphatidic acid phosphatase type 2/haloperoxidase" evidence="1">
    <location>
        <begin position="83"/>
        <end position="165"/>
    </location>
</feature>
<dbReference type="AlphaFoldDB" id="A0A7C9HNJ3"/>
<evidence type="ECO:0000259" key="1">
    <source>
        <dbReference type="Pfam" id="PF01569"/>
    </source>
</evidence>
<dbReference type="EMBL" id="VENJ01000031">
    <property type="protein sequence ID" value="MTJ05928.1"/>
    <property type="molecule type" value="Genomic_DNA"/>
</dbReference>
<dbReference type="InterPro" id="IPR036938">
    <property type="entry name" value="PAP2/HPO_sf"/>
</dbReference>
<dbReference type="Proteomes" id="UP000483078">
    <property type="component" value="Unassembled WGS sequence"/>
</dbReference>
<evidence type="ECO:0000313" key="2">
    <source>
        <dbReference type="EMBL" id="MTJ05928.1"/>
    </source>
</evidence>
<gene>
    <name evidence="2" type="ORF">FH759_14770</name>
</gene>
<dbReference type="Pfam" id="PF01569">
    <property type="entry name" value="PAP2"/>
    <property type="match status" value="1"/>
</dbReference>
<reference evidence="2 3" key="1">
    <citation type="submission" date="2019-06" db="EMBL/GenBank/DDBJ databases">
        <title>Enrichment of Autotrophic Halophilic Microorganisms from Red Sea Brine Pool Using Microbial Electrosynthesis System.</title>
        <authorList>
            <person name="Alqahtani M.F."/>
            <person name="Bajracharya S."/>
            <person name="Katuri K.P."/>
            <person name="Ali M."/>
            <person name="Saikaly P.E."/>
        </authorList>
    </citation>
    <scope>NUCLEOTIDE SEQUENCE [LARGE SCALE GENOMIC DNA]</scope>
    <source>
        <strain evidence="2">MES6</strain>
    </source>
</reference>